<gene>
    <name evidence="1" type="ORF">O3I_009120</name>
</gene>
<accession>K0EQL8</accession>
<keyword evidence="2" id="KW-1185">Reference proteome</keyword>
<name>K0EQL8_NOCB7</name>
<dbReference type="EMBL" id="CP003876">
    <property type="protein sequence ID" value="AFT99786.1"/>
    <property type="molecule type" value="Genomic_DNA"/>
</dbReference>
<evidence type="ECO:0000313" key="1">
    <source>
        <dbReference type="EMBL" id="AFT99786.1"/>
    </source>
</evidence>
<protein>
    <recommendedName>
        <fullName evidence="3">YCII-related domain-containing protein</fullName>
    </recommendedName>
</protein>
<reference evidence="1 2" key="1">
    <citation type="journal article" date="2012" name="J. Bacteriol.">
        <title>Complete genome sequence of Nocardia brasiliensis HUJEG-1.</title>
        <authorList>
            <person name="Vera-Cabrera L."/>
            <person name="Ortiz-Lopez R."/>
            <person name="Elizondo-Gonzalez R."/>
            <person name="Perez-Maya A.A."/>
            <person name="Ocampo-Candiani J."/>
        </authorList>
    </citation>
    <scope>NUCLEOTIDE SEQUENCE [LARGE SCALE GENOMIC DNA]</scope>
    <source>
        <strain evidence="2">ATCC 700358</strain>
    </source>
</reference>
<dbReference type="eggNOG" id="ENOG5032VDG">
    <property type="taxonomic scope" value="Bacteria"/>
</dbReference>
<dbReference type="KEGG" id="nbr:O3I_009120"/>
<dbReference type="RefSeq" id="WP_014982642.1">
    <property type="nucleotide sequence ID" value="NC_018681.1"/>
</dbReference>
<organism evidence="1 2">
    <name type="scientific">Nocardia brasiliensis (strain ATCC 700358 / HUJEG-1)</name>
    <dbReference type="NCBI Taxonomy" id="1133849"/>
    <lineage>
        <taxon>Bacteria</taxon>
        <taxon>Bacillati</taxon>
        <taxon>Actinomycetota</taxon>
        <taxon>Actinomycetes</taxon>
        <taxon>Mycobacteriales</taxon>
        <taxon>Nocardiaceae</taxon>
        <taxon>Nocardia</taxon>
    </lineage>
</organism>
<evidence type="ECO:0008006" key="3">
    <source>
        <dbReference type="Google" id="ProtNLM"/>
    </source>
</evidence>
<proteinExistence type="predicted"/>
<dbReference type="Proteomes" id="UP000006304">
    <property type="component" value="Chromosome"/>
</dbReference>
<evidence type="ECO:0000313" key="2">
    <source>
        <dbReference type="Proteomes" id="UP000006304"/>
    </source>
</evidence>
<dbReference type="AlphaFoldDB" id="K0EQL8"/>
<dbReference type="STRING" id="1133849.O3I_009120"/>
<sequence>MLVLFADPLSDLWYRHLYAWLQSRETRDEIEEPMTTTITDEQIQQLAASAKPYSVAILHWGPQRHMDGAAAIELEHQRRMVTLRADGVIAILTPVVSDTVAGIAIMTVTPEKAKEIMDGDPCVQAQMMHCEVHPCLSFPGDTLPA</sequence>
<dbReference type="HOGENOM" id="CLU_149305_0_0_11"/>